<organism evidence="1 2">
    <name type="scientific">Dyadobacter subterraneus</name>
    <dbReference type="NCBI Taxonomy" id="2773304"/>
    <lineage>
        <taxon>Bacteria</taxon>
        <taxon>Pseudomonadati</taxon>
        <taxon>Bacteroidota</taxon>
        <taxon>Cytophagia</taxon>
        <taxon>Cytophagales</taxon>
        <taxon>Spirosomataceae</taxon>
        <taxon>Dyadobacter</taxon>
    </lineage>
</organism>
<comment type="caution">
    <text evidence="1">The sequence shown here is derived from an EMBL/GenBank/DDBJ whole genome shotgun (WGS) entry which is preliminary data.</text>
</comment>
<keyword evidence="2" id="KW-1185">Reference proteome</keyword>
<accession>A0ABR9W7T7</accession>
<evidence type="ECO:0000313" key="1">
    <source>
        <dbReference type="EMBL" id="MBE9461525.1"/>
    </source>
</evidence>
<proteinExistence type="predicted"/>
<dbReference type="Proteomes" id="UP000634134">
    <property type="component" value="Unassembled WGS sequence"/>
</dbReference>
<gene>
    <name evidence="1" type="ORF">IEE83_06495</name>
</gene>
<name>A0ABR9W7T7_9BACT</name>
<evidence type="ECO:0000313" key="2">
    <source>
        <dbReference type="Proteomes" id="UP000634134"/>
    </source>
</evidence>
<reference evidence="2" key="1">
    <citation type="submission" date="2023-07" db="EMBL/GenBank/DDBJ databases">
        <title>Dyadobacter sp. nov 'subterranea' isolated from contaminted grondwater.</title>
        <authorList>
            <person name="Szabo I."/>
            <person name="Al-Omari J."/>
            <person name="Szerdahelyi S.G."/>
            <person name="Rado J."/>
        </authorList>
    </citation>
    <scope>NUCLEOTIDE SEQUENCE [LARGE SCALE GENOMIC DNA]</scope>
    <source>
        <strain evidence="2">UP-52</strain>
    </source>
</reference>
<dbReference type="Gene3D" id="3.10.450.50">
    <property type="match status" value="1"/>
</dbReference>
<dbReference type="GO" id="GO:0016853">
    <property type="term" value="F:isomerase activity"/>
    <property type="evidence" value="ECO:0007669"/>
    <property type="project" value="UniProtKB-KW"/>
</dbReference>
<dbReference type="RefSeq" id="WP_194119798.1">
    <property type="nucleotide sequence ID" value="NZ_JACYGY010000001.1"/>
</dbReference>
<dbReference type="InterPro" id="IPR032710">
    <property type="entry name" value="NTF2-like_dom_sf"/>
</dbReference>
<keyword evidence="1" id="KW-0413">Isomerase</keyword>
<protein>
    <submittedName>
        <fullName evidence="1">Isomerase</fullName>
    </submittedName>
</protein>
<dbReference type="SUPFAM" id="SSF54427">
    <property type="entry name" value="NTF2-like"/>
    <property type="match status" value="1"/>
</dbReference>
<dbReference type="EMBL" id="JACYGY010000001">
    <property type="protein sequence ID" value="MBE9461525.1"/>
    <property type="molecule type" value="Genomic_DNA"/>
</dbReference>
<sequence>MITSVEEMISQYMNAWNGTGIEEYQREFAKCWAVDGAYTDPNFDNINGVDGIAGLAHKSLETFPVRTFSELTVPDYHHNVGRYTWKVELPGETREGFDYFEFNESYQITRIVSFFGPLTNIG</sequence>